<proteinExistence type="predicted"/>
<dbReference type="InterPro" id="IPR008767">
    <property type="entry name" value="Phage_SPP1_head-tail_adaptor"/>
</dbReference>
<evidence type="ECO:0000313" key="1">
    <source>
        <dbReference type="EMBL" id="NME41579.1"/>
    </source>
</evidence>
<dbReference type="Gene3D" id="2.40.10.270">
    <property type="entry name" value="Bacteriophage SPP1 head-tail adaptor protein"/>
    <property type="match status" value="1"/>
</dbReference>
<reference evidence="1 2" key="1">
    <citation type="submission" date="2020-04" db="EMBL/GenBank/DDBJ databases">
        <authorList>
            <person name="Hitch T.C.A."/>
            <person name="Wylensek D."/>
            <person name="Clavel T."/>
        </authorList>
    </citation>
    <scope>NUCLEOTIDE SEQUENCE [LARGE SCALE GENOMIC DNA]</scope>
    <source>
        <strain evidence="1 2">WCA-389-WT-5H1</strain>
    </source>
</reference>
<evidence type="ECO:0000313" key="2">
    <source>
        <dbReference type="Proteomes" id="UP000563853"/>
    </source>
</evidence>
<accession>A0A848C7S1</accession>
<dbReference type="AlphaFoldDB" id="A0A848C7S1"/>
<dbReference type="EMBL" id="JABAFP010000005">
    <property type="protein sequence ID" value="NME41579.1"/>
    <property type="molecule type" value="Genomic_DNA"/>
</dbReference>
<dbReference type="Proteomes" id="UP000563853">
    <property type="component" value="Unassembled WGS sequence"/>
</dbReference>
<dbReference type="RefSeq" id="WP_170091200.1">
    <property type="nucleotide sequence ID" value="NZ_JABAFP010000005.1"/>
</dbReference>
<protein>
    <submittedName>
        <fullName evidence="1">Phage head closure protein</fullName>
    </submittedName>
</protein>
<name>A0A848C7S1_9LACO</name>
<gene>
    <name evidence="1" type="ORF">HF863_02130</name>
</gene>
<organism evidence="1 2">
    <name type="scientific">Ligilactobacillus agilis</name>
    <dbReference type="NCBI Taxonomy" id="1601"/>
    <lineage>
        <taxon>Bacteria</taxon>
        <taxon>Bacillati</taxon>
        <taxon>Bacillota</taxon>
        <taxon>Bacilli</taxon>
        <taxon>Lactobacillales</taxon>
        <taxon>Lactobacillaceae</taxon>
        <taxon>Ligilactobacillus</taxon>
    </lineage>
</organism>
<dbReference type="NCBIfam" id="TIGR01563">
    <property type="entry name" value="gp16_SPP1"/>
    <property type="match status" value="1"/>
</dbReference>
<comment type="caution">
    <text evidence="1">The sequence shown here is derived from an EMBL/GenBank/DDBJ whole genome shotgun (WGS) entry which is preliminary data.</text>
</comment>
<sequence length="106" mass="12601">MKKLDIERLNKRCSIGTYTSTQDEYGDVVEEYVNKYKVWYAELSMTYNQTLESFGTPLQKTKTIAIRHIKDLDDTFRVRLADNQDYEIVQINQDEVYDMLVLQPHK</sequence>
<dbReference type="Pfam" id="PF05521">
    <property type="entry name" value="Phage_HCP"/>
    <property type="match status" value="1"/>
</dbReference>
<dbReference type="InterPro" id="IPR038666">
    <property type="entry name" value="SSP1_head-tail_sf"/>
</dbReference>